<evidence type="ECO:0000313" key="1">
    <source>
        <dbReference type="EMBL" id="SVD75954.1"/>
    </source>
</evidence>
<feature type="non-terminal residue" evidence="1">
    <location>
        <position position="23"/>
    </location>
</feature>
<proteinExistence type="predicted"/>
<organism evidence="1">
    <name type="scientific">marine metagenome</name>
    <dbReference type="NCBI Taxonomy" id="408172"/>
    <lineage>
        <taxon>unclassified sequences</taxon>
        <taxon>metagenomes</taxon>
        <taxon>ecological metagenomes</taxon>
    </lineage>
</organism>
<reference evidence="1" key="1">
    <citation type="submission" date="2018-05" db="EMBL/GenBank/DDBJ databases">
        <authorList>
            <person name="Lanie J.A."/>
            <person name="Ng W.-L."/>
            <person name="Kazmierczak K.M."/>
            <person name="Andrzejewski T.M."/>
            <person name="Davidsen T.M."/>
            <person name="Wayne K.J."/>
            <person name="Tettelin H."/>
            <person name="Glass J.I."/>
            <person name="Rusch D."/>
            <person name="Podicherti R."/>
            <person name="Tsui H.-C.T."/>
            <person name="Winkler M.E."/>
        </authorList>
    </citation>
    <scope>NUCLEOTIDE SEQUENCE</scope>
</reference>
<protein>
    <submittedName>
        <fullName evidence="1">Uncharacterized protein</fullName>
    </submittedName>
</protein>
<dbReference type="AlphaFoldDB" id="A0A382XYG8"/>
<feature type="non-terminal residue" evidence="1">
    <location>
        <position position="1"/>
    </location>
</feature>
<gene>
    <name evidence="1" type="ORF">METZ01_LOCUS428808</name>
</gene>
<sequence>VLQAYLCRAGLKVLCLERNDTAG</sequence>
<accession>A0A382XYG8</accession>
<name>A0A382XYG8_9ZZZZ</name>
<dbReference type="EMBL" id="UINC01171404">
    <property type="protein sequence ID" value="SVD75954.1"/>
    <property type="molecule type" value="Genomic_DNA"/>
</dbReference>